<dbReference type="GO" id="GO:0009236">
    <property type="term" value="P:cobalamin biosynthetic process"/>
    <property type="evidence" value="ECO:0007669"/>
    <property type="project" value="UniProtKB-UniPathway"/>
</dbReference>
<keyword evidence="6" id="KW-0663">Pyridoxal phosphate</keyword>
<comment type="catalytic activity">
    <reaction evidence="9">
        <text>O-phospho-L-threonine + H(+) = (R)-1-aminopropan-2-yl phosphate + CO2</text>
        <dbReference type="Rhea" id="RHEA:11492"/>
        <dbReference type="ChEBI" id="CHEBI:15378"/>
        <dbReference type="ChEBI" id="CHEBI:16526"/>
        <dbReference type="ChEBI" id="CHEBI:58563"/>
        <dbReference type="ChEBI" id="CHEBI:58675"/>
        <dbReference type="EC" id="4.1.1.81"/>
    </reaction>
</comment>
<dbReference type="PANTHER" id="PTHR42885:SF1">
    <property type="entry name" value="THREONINE-PHOSPHATE DECARBOXYLASE"/>
    <property type="match status" value="1"/>
</dbReference>
<dbReference type="InterPro" id="IPR004839">
    <property type="entry name" value="Aminotransferase_I/II_large"/>
</dbReference>
<keyword evidence="5" id="KW-0169">Cobalamin biosynthesis</keyword>
<dbReference type="GO" id="GO:0048472">
    <property type="term" value="F:threonine-phosphate decarboxylase activity"/>
    <property type="evidence" value="ECO:0007669"/>
    <property type="project" value="UniProtKB-EC"/>
</dbReference>
<keyword evidence="12" id="KW-1185">Reference proteome</keyword>
<dbReference type="SUPFAM" id="SSF53383">
    <property type="entry name" value="PLP-dependent transferases"/>
    <property type="match status" value="1"/>
</dbReference>
<dbReference type="CDD" id="cd00609">
    <property type="entry name" value="AAT_like"/>
    <property type="match status" value="1"/>
</dbReference>
<keyword evidence="7" id="KW-0456">Lyase</keyword>
<comment type="function">
    <text evidence="2">Decarboxylates L-threonine-O-3-phosphate to yield (R)-1-amino-2-propanol O-2-phosphate, the precursor for the linkage between the nucleotide loop and the corrin ring in cobalamin.</text>
</comment>
<evidence type="ECO:0000256" key="6">
    <source>
        <dbReference type="ARBA" id="ARBA00022898"/>
    </source>
</evidence>
<evidence type="ECO:0000256" key="1">
    <source>
        <dbReference type="ARBA" id="ARBA00001933"/>
    </source>
</evidence>
<dbReference type="InterPro" id="IPR015424">
    <property type="entry name" value="PyrdxlP-dep_Trfase"/>
</dbReference>
<dbReference type="PANTHER" id="PTHR42885">
    <property type="entry name" value="HISTIDINOL-PHOSPHATE AMINOTRANSFERASE-RELATED"/>
    <property type="match status" value="1"/>
</dbReference>
<dbReference type="STRING" id="1121256.SAMN02746089_02360"/>
<evidence type="ECO:0000256" key="2">
    <source>
        <dbReference type="ARBA" id="ARBA00003444"/>
    </source>
</evidence>
<dbReference type="NCBIfam" id="TIGR01140">
    <property type="entry name" value="L_thr_O3P_dcar"/>
    <property type="match status" value="1"/>
</dbReference>
<dbReference type="RefSeq" id="WP_073345653.1">
    <property type="nucleotide sequence ID" value="NZ_FQVH01000037.1"/>
</dbReference>
<evidence type="ECO:0000256" key="7">
    <source>
        <dbReference type="ARBA" id="ARBA00023239"/>
    </source>
</evidence>
<dbReference type="Gene3D" id="3.40.640.10">
    <property type="entry name" value="Type I PLP-dependent aspartate aminotransferase-like (Major domain)"/>
    <property type="match status" value="1"/>
</dbReference>
<name>A0A1M5DKT0_9THEO</name>
<proteinExistence type="predicted"/>
<evidence type="ECO:0000256" key="8">
    <source>
        <dbReference type="ARBA" id="ARBA00029996"/>
    </source>
</evidence>
<feature type="domain" description="Aminotransferase class I/classII large" evidence="10">
    <location>
        <begin position="16"/>
        <end position="348"/>
    </location>
</feature>
<dbReference type="AlphaFoldDB" id="A0A1M5DKT0"/>
<evidence type="ECO:0000256" key="4">
    <source>
        <dbReference type="ARBA" id="ARBA00012285"/>
    </source>
</evidence>
<dbReference type="Gene3D" id="3.90.1150.10">
    <property type="entry name" value="Aspartate Aminotransferase, domain 1"/>
    <property type="match status" value="1"/>
</dbReference>
<dbReference type="Proteomes" id="UP000184088">
    <property type="component" value="Unassembled WGS sequence"/>
</dbReference>
<evidence type="ECO:0000313" key="11">
    <source>
        <dbReference type="EMBL" id="SHF67550.1"/>
    </source>
</evidence>
<evidence type="ECO:0000256" key="3">
    <source>
        <dbReference type="ARBA" id="ARBA00004953"/>
    </source>
</evidence>
<dbReference type="InterPro" id="IPR005860">
    <property type="entry name" value="CobD"/>
</dbReference>
<dbReference type="EMBL" id="FQVH01000037">
    <property type="protein sequence ID" value="SHF67550.1"/>
    <property type="molecule type" value="Genomic_DNA"/>
</dbReference>
<comment type="cofactor">
    <cofactor evidence="1">
        <name>pyridoxal 5'-phosphate</name>
        <dbReference type="ChEBI" id="CHEBI:597326"/>
    </cofactor>
</comment>
<dbReference type="InterPro" id="IPR015421">
    <property type="entry name" value="PyrdxlP-dep_Trfase_major"/>
</dbReference>
<gene>
    <name evidence="11" type="ORF">SAMN02746089_02360</name>
</gene>
<dbReference type="Pfam" id="PF00155">
    <property type="entry name" value="Aminotran_1_2"/>
    <property type="match status" value="1"/>
</dbReference>
<evidence type="ECO:0000259" key="10">
    <source>
        <dbReference type="Pfam" id="PF00155"/>
    </source>
</evidence>
<evidence type="ECO:0000313" key="12">
    <source>
        <dbReference type="Proteomes" id="UP000184088"/>
    </source>
</evidence>
<dbReference type="GO" id="GO:0030170">
    <property type="term" value="F:pyridoxal phosphate binding"/>
    <property type="evidence" value="ECO:0007669"/>
    <property type="project" value="InterPro"/>
</dbReference>
<evidence type="ECO:0000256" key="9">
    <source>
        <dbReference type="ARBA" id="ARBA00048531"/>
    </source>
</evidence>
<accession>A0A1M5DKT0</accession>
<protein>
    <recommendedName>
        <fullName evidence="4">threonine-phosphate decarboxylase</fullName>
        <ecNumber evidence="4">4.1.1.81</ecNumber>
    </recommendedName>
    <alternativeName>
        <fullName evidence="8">L-threonine-O-3-phosphate decarboxylase</fullName>
    </alternativeName>
</protein>
<dbReference type="UniPathway" id="UPA00148"/>
<organism evidence="11 12">
    <name type="scientific">Caldanaerobius fijiensis DSM 17918</name>
    <dbReference type="NCBI Taxonomy" id="1121256"/>
    <lineage>
        <taxon>Bacteria</taxon>
        <taxon>Bacillati</taxon>
        <taxon>Bacillota</taxon>
        <taxon>Clostridia</taxon>
        <taxon>Thermoanaerobacterales</taxon>
        <taxon>Thermoanaerobacteraceae</taxon>
        <taxon>Caldanaerobius</taxon>
    </lineage>
</organism>
<sequence length="350" mass="40351">MKIYAHGADIHQYNRELIDFSSNINPLGPSPAIIDEIKAFSIRYHDVTRYPDAFYIKLREHLAENMGCSKEQVIVGNGATELIHLFVRAMGFRKWLIPVPAFLEYERAVLLNNGIPVYYYLKEDHDFKLRPGDLIDGLEDVDAVILANPNNPTGTLMDARLLIEFIKYAGKKGKYIMLDEAFIEFVRCYENISMVRYVNTCENLFVIRAATKFYGIPGLRLGYGFACKSIIERLNEYKELWTVNALAQQVGMKLYTESDYIHQTQIYVEKERNFLMKGLTRIDYIQPLPSSANFILCRLKKGNAFALKEKLIDKGILIRDASNFTGLDERYFRIAVKKHEENIMLINALS</sequence>
<evidence type="ECO:0000256" key="5">
    <source>
        <dbReference type="ARBA" id="ARBA00022573"/>
    </source>
</evidence>
<dbReference type="InterPro" id="IPR015422">
    <property type="entry name" value="PyrdxlP-dep_Trfase_small"/>
</dbReference>
<comment type="pathway">
    <text evidence="3">Cofactor biosynthesis; adenosylcobalamin biosynthesis.</text>
</comment>
<dbReference type="OrthoDB" id="9813612at2"/>
<reference evidence="11 12" key="1">
    <citation type="submission" date="2016-11" db="EMBL/GenBank/DDBJ databases">
        <authorList>
            <person name="Jaros S."/>
            <person name="Januszkiewicz K."/>
            <person name="Wedrychowicz H."/>
        </authorList>
    </citation>
    <scope>NUCLEOTIDE SEQUENCE [LARGE SCALE GENOMIC DNA]</scope>
    <source>
        <strain evidence="11 12">DSM 17918</strain>
    </source>
</reference>
<dbReference type="EC" id="4.1.1.81" evidence="4"/>